<keyword evidence="4" id="KW-0812">Transmembrane</keyword>
<accession>A0ABR4EXY1</accession>
<evidence type="ECO:0000313" key="6">
    <source>
        <dbReference type="Proteomes" id="UP001600888"/>
    </source>
</evidence>
<dbReference type="PANTHER" id="PTHR31121:SF2">
    <property type="entry name" value="MANNOSYLTRANSFERASE KTR5-RELATED"/>
    <property type="match status" value="1"/>
</dbReference>
<gene>
    <name evidence="5" type="ORF">FJTKL_05803</name>
</gene>
<dbReference type="InterPro" id="IPR029044">
    <property type="entry name" value="Nucleotide-diphossugar_trans"/>
</dbReference>
<keyword evidence="2" id="KW-0328">Glycosyltransferase</keyword>
<evidence type="ECO:0000256" key="1">
    <source>
        <dbReference type="ARBA" id="ARBA00007677"/>
    </source>
</evidence>
<evidence type="ECO:0000313" key="5">
    <source>
        <dbReference type="EMBL" id="KAL2287318.1"/>
    </source>
</evidence>
<comment type="caution">
    <text evidence="5">The sequence shown here is derived from an EMBL/GenBank/DDBJ whole genome shotgun (WGS) entry which is preliminary data.</text>
</comment>
<reference evidence="5 6" key="1">
    <citation type="submission" date="2024-03" db="EMBL/GenBank/DDBJ databases">
        <title>A high-quality draft genome sequence of Diaporthe vaccinii, a causative agent of upright dieback and viscid rot disease in cranberry plants.</title>
        <authorList>
            <person name="Sarrasin M."/>
            <person name="Lang B.F."/>
            <person name="Burger G."/>
        </authorList>
    </citation>
    <scope>NUCLEOTIDE SEQUENCE [LARGE SCALE GENOMIC DNA]</scope>
    <source>
        <strain evidence="5 6">IS7</strain>
    </source>
</reference>
<dbReference type="EMBL" id="JBAWTH010000020">
    <property type="protein sequence ID" value="KAL2287318.1"/>
    <property type="molecule type" value="Genomic_DNA"/>
</dbReference>
<proteinExistence type="inferred from homology"/>
<dbReference type="Pfam" id="PF01793">
    <property type="entry name" value="Glyco_transf_15"/>
    <property type="match status" value="1"/>
</dbReference>
<sequence>MFQSLPRPSRRFIIILASILIPLYIEAFLHWRTFDIPRPSHDLDPAFQTGCREPDVHGKRENAALVMLAQNSEIDAAKRTVDSVEAKFNRWFHYPYVFLNDKPWDPEFVRIMNQTVSGEARFEVIPDREWNYPSWIDKAAAQQSIFEQGERGVHYGGREGYHHMCRFFSGKFYTLEALRRYKWYWRLEPDVEFSCSVTYDPFVKMAKHKQVYGWTISLWEEGNTCPSLFRHMADWKEANLIPTTSLWKAMMSASWLPYPFRSWLSWLPHHDKLGDVWSMCHYWSNFEIADLDFFRSKSYQDLFNYLDQKEGFYHERVRRIFPTPITFLLRLKHANDKTTVGRRCRPLPRARHARRARARAPLLRLCLPPW</sequence>
<evidence type="ECO:0000256" key="3">
    <source>
        <dbReference type="ARBA" id="ARBA00022679"/>
    </source>
</evidence>
<dbReference type="SUPFAM" id="SSF53448">
    <property type="entry name" value="Nucleotide-diphospho-sugar transferases"/>
    <property type="match status" value="1"/>
</dbReference>
<keyword evidence="6" id="KW-1185">Reference proteome</keyword>
<dbReference type="PANTHER" id="PTHR31121">
    <property type="entry name" value="ALPHA-1,2 MANNOSYLTRANSFERASE KTR1"/>
    <property type="match status" value="1"/>
</dbReference>
<keyword evidence="4" id="KW-1133">Transmembrane helix</keyword>
<evidence type="ECO:0008006" key="7">
    <source>
        <dbReference type="Google" id="ProtNLM"/>
    </source>
</evidence>
<comment type="similarity">
    <text evidence="1">Belongs to the glycosyltransferase 15 family.</text>
</comment>
<feature type="transmembrane region" description="Helical" evidence="4">
    <location>
        <begin position="12"/>
        <end position="31"/>
    </location>
</feature>
<organism evidence="5 6">
    <name type="scientific">Diaporthe vaccinii</name>
    <dbReference type="NCBI Taxonomy" id="105482"/>
    <lineage>
        <taxon>Eukaryota</taxon>
        <taxon>Fungi</taxon>
        <taxon>Dikarya</taxon>
        <taxon>Ascomycota</taxon>
        <taxon>Pezizomycotina</taxon>
        <taxon>Sordariomycetes</taxon>
        <taxon>Sordariomycetidae</taxon>
        <taxon>Diaporthales</taxon>
        <taxon>Diaporthaceae</taxon>
        <taxon>Diaporthe</taxon>
        <taxon>Diaporthe eres species complex</taxon>
    </lineage>
</organism>
<keyword evidence="4" id="KW-0472">Membrane</keyword>
<keyword evidence="3" id="KW-0808">Transferase</keyword>
<dbReference type="Proteomes" id="UP001600888">
    <property type="component" value="Unassembled WGS sequence"/>
</dbReference>
<name>A0ABR4EXY1_9PEZI</name>
<dbReference type="Gene3D" id="3.90.550.10">
    <property type="entry name" value="Spore Coat Polysaccharide Biosynthesis Protein SpsA, Chain A"/>
    <property type="match status" value="1"/>
</dbReference>
<protein>
    <recommendedName>
        <fullName evidence="7">Glycolipid 2-alpha-mannosyltransferase</fullName>
    </recommendedName>
</protein>
<dbReference type="InterPro" id="IPR002685">
    <property type="entry name" value="Glyco_trans_15"/>
</dbReference>
<evidence type="ECO:0000256" key="2">
    <source>
        <dbReference type="ARBA" id="ARBA00022676"/>
    </source>
</evidence>
<evidence type="ECO:0000256" key="4">
    <source>
        <dbReference type="SAM" id="Phobius"/>
    </source>
</evidence>